<gene>
    <name evidence="2" type="ORF">CTER_2088</name>
</gene>
<comment type="caution">
    <text evidence="2">The sequence shown here is derived from an EMBL/GenBank/DDBJ whole genome shotgun (WGS) entry which is preliminary data.</text>
</comment>
<keyword evidence="1" id="KW-0472">Membrane</keyword>
<feature type="transmembrane region" description="Helical" evidence="1">
    <location>
        <begin position="119"/>
        <end position="139"/>
    </location>
</feature>
<name>S0FP37_RUMCE</name>
<keyword evidence="1" id="KW-1133">Transmembrane helix</keyword>
<feature type="transmembrane region" description="Helical" evidence="1">
    <location>
        <begin position="85"/>
        <end position="107"/>
    </location>
</feature>
<dbReference type="PANTHER" id="PTHR41309:SF2">
    <property type="entry name" value="MEMBRANE PROTEIN"/>
    <property type="match status" value="1"/>
</dbReference>
<sequence length="218" mass="24095">MNNVIKMIKLDISLIKPYSKSLLIVFLVPLIVIFGTQDIISGVIFCMSIMAMTSSYTFSIAEKNDLNRLYGLLPVTKRDIVTGRYMFSALTGVIAVLFGVVMNVVILTFTKKSFSYQDMVIAVSVGLMLYTLFTAIQLPGFFKFGAIKGRFITFIPFIGMFLVGVIAKGVSPENLQKIPDIAVLNNVSAFFAVSILLDIVIYGISMGFTQKLYDGMEL</sequence>
<dbReference type="EMBL" id="AORV01000031">
    <property type="protein sequence ID" value="EMS72136.1"/>
    <property type="molecule type" value="Genomic_DNA"/>
</dbReference>
<evidence type="ECO:0008006" key="4">
    <source>
        <dbReference type="Google" id="ProtNLM"/>
    </source>
</evidence>
<evidence type="ECO:0000313" key="2">
    <source>
        <dbReference type="EMBL" id="EMS72136.1"/>
    </source>
</evidence>
<feature type="transmembrane region" description="Helical" evidence="1">
    <location>
        <begin position="151"/>
        <end position="170"/>
    </location>
</feature>
<dbReference type="Proteomes" id="UP000014155">
    <property type="component" value="Unassembled WGS sequence"/>
</dbReference>
<dbReference type="eggNOG" id="COG1835">
    <property type="taxonomic scope" value="Bacteria"/>
</dbReference>
<dbReference type="PATRIC" id="fig|1195236.3.peg.2392"/>
<proteinExistence type="predicted"/>
<keyword evidence="1" id="KW-0812">Transmembrane</keyword>
<dbReference type="AlphaFoldDB" id="S0FP37"/>
<reference evidence="2 3" key="1">
    <citation type="journal article" date="2013" name="Genome Announc.">
        <title>Draft Genome Sequence of the Cellulolytic, Mesophilic, Anaerobic Bacterium Clostridium termitidis Strain CT1112 (DSM 5398).</title>
        <authorList>
            <person name="Lal S."/>
            <person name="Ramachandran U."/>
            <person name="Zhang X."/>
            <person name="Munir R."/>
            <person name="Sparling R."/>
            <person name="Levin D.B."/>
        </authorList>
    </citation>
    <scope>NUCLEOTIDE SEQUENCE [LARGE SCALE GENOMIC DNA]</scope>
    <source>
        <strain evidence="2 3">CT1112</strain>
    </source>
</reference>
<dbReference type="STRING" id="1195236.CTER_2088"/>
<dbReference type="InterPro" id="IPR025699">
    <property type="entry name" value="ABC2_memb-like"/>
</dbReference>
<protein>
    <recommendedName>
        <fullName evidence="4">ABC-2 transporter permease</fullName>
    </recommendedName>
</protein>
<feature type="transmembrane region" description="Helical" evidence="1">
    <location>
        <begin position="182"/>
        <end position="204"/>
    </location>
</feature>
<organism evidence="2 3">
    <name type="scientific">Ruminiclostridium cellobioparum subsp. termitidis CT1112</name>
    <dbReference type="NCBI Taxonomy" id="1195236"/>
    <lineage>
        <taxon>Bacteria</taxon>
        <taxon>Bacillati</taxon>
        <taxon>Bacillota</taxon>
        <taxon>Clostridia</taxon>
        <taxon>Eubacteriales</taxon>
        <taxon>Oscillospiraceae</taxon>
        <taxon>Ruminiclostridium</taxon>
    </lineage>
</organism>
<accession>S0FP37</accession>
<keyword evidence="3" id="KW-1185">Reference proteome</keyword>
<feature type="transmembrane region" description="Helical" evidence="1">
    <location>
        <begin position="21"/>
        <end position="50"/>
    </location>
</feature>
<evidence type="ECO:0000256" key="1">
    <source>
        <dbReference type="SAM" id="Phobius"/>
    </source>
</evidence>
<dbReference type="PANTHER" id="PTHR41309">
    <property type="entry name" value="MEMBRANE PROTEIN-RELATED"/>
    <property type="match status" value="1"/>
</dbReference>
<dbReference type="Pfam" id="PF13346">
    <property type="entry name" value="ABC2_membrane_5"/>
    <property type="match status" value="1"/>
</dbReference>
<evidence type="ECO:0000313" key="3">
    <source>
        <dbReference type="Proteomes" id="UP000014155"/>
    </source>
</evidence>
<dbReference type="RefSeq" id="WP_004625651.1">
    <property type="nucleotide sequence ID" value="NZ_AORV01000031.1"/>
</dbReference>